<accession>A0A6J5RXK7</accession>
<protein>
    <submittedName>
        <fullName evidence="2">Uncharacterized protein</fullName>
    </submittedName>
</protein>
<feature type="region of interest" description="Disordered" evidence="1">
    <location>
        <begin position="1"/>
        <end position="20"/>
    </location>
</feature>
<proteinExistence type="predicted"/>
<gene>
    <name evidence="2" type="ORF">UFOVP1382_97</name>
</gene>
<sequence>MSAGRYTILPGPTTPAPGPDWVWHPVDQRWKPKDAISIIKSIRDRTGCSLADAVHAARDHDYDLEASVAAVMRDPT</sequence>
<name>A0A6J5RXK7_9CAUD</name>
<evidence type="ECO:0000256" key="1">
    <source>
        <dbReference type="SAM" id="MobiDB-lite"/>
    </source>
</evidence>
<reference evidence="2" key="1">
    <citation type="submission" date="2020-05" db="EMBL/GenBank/DDBJ databases">
        <authorList>
            <person name="Chiriac C."/>
            <person name="Salcher M."/>
            <person name="Ghai R."/>
            <person name="Kavagutti S V."/>
        </authorList>
    </citation>
    <scope>NUCLEOTIDE SEQUENCE</scope>
</reference>
<dbReference type="EMBL" id="LR797331">
    <property type="protein sequence ID" value="CAB4203481.1"/>
    <property type="molecule type" value="Genomic_DNA"/>
</dbReference>
<evidence type="ECO:0000313" key="2">
    <source>
        <dbReference type="EMBL" id="CAB4203481.1"/>
    </source>
</evidence>
<organism evidence="2">
    <name type="scientific">uncultured Caudovirales phage</name>
    <dbReference type="NCBI Taxonomy" id="2100421"/>
    <lineage>
        <taxon>Viruses</taxon>
        <taxon>Duplodnaviria</taxon>
        <taxon>Heunggongvirae</taxon>
        <taxon>Uroviricota</taxon>
        <taxon>Caudoviricetes</taxon>
        <taxon>Peduoviridae</taxon>
        <taxon>Maltschvirus</taxon>
        <taxon>Maltschvirus maltsch</taxon>
    </lineage>
</organism>